<proteinExistence type="predicted"/>
<name>A0A1X1DDT2_9GAMM</name>
<dbReference type="InterPro" id="IPR014710">
    <property type="entry name" value="RmlC-like_jellyroll"/>
</dbReference>
<accession>A0A1X1DDT2</accession>
<dbReference type="InterPro" id="IPR011051">
    <property type="entry name" value="RmlC_Cupin_sf"/>
</dbReference>
<reference evidence="1 2" key="1">
    <citation type="journal article" date="2017" name="Antonie Van Leeuwenhoek">
        <title>Phylogenomic resolution of the bacterial genus Pantoea and its relationship with Erwinia and Tatumella.</title>
        <authorList>
            <person name="Palmer M."/>
            <person name="Steenkamp E.T."/>
            <person name="Coetzee M.P."/>
            <person name="Chan W.Y."/>
            <person name="van Zyl E."/>
            <person name="De Maayer P."/>
            <person name="Coutinho T.A."/>
            <person name="Blom J."/>
            <person name="Smits T.H."/>
            <person name="Duffy B."/>
            <person name="Venter S.N."/>
        </authorList>
    </citation>
    <scope>NUCLEOTIDE SEQUENCE [LARGE SCALE GENOMIC DNA]</scope>
    <source>
        <strain evidence="1 2">LMG 26277</strain>
    </source>
</reference>
<sequence length="134" mass="14772">MTDDKRSSNEGTTEIEHKRVLQSGTAWNGQPYTKYPEGKPSISVMRMSLPAHSELPWHIHAMPNTAYVLSGQLTIEDKETGATCCVKAGEAVNETVNSAHRGYTTEQATELVIFYAGFEGQELSEPLPGEEPEF</sequence>
<gene>
    <name evidence="1" type="ORF">HA48_02790</name>
</gene>
<dbReference type="CDD" id="cd02236">
    <property type="entry name" value="cupin_CV2614-like"/>
    <property type="match status" value="1"/>
</dbReference>
<dbReference type="SUPFAM" id="SSF51182">
    <property type="entry name" value="RmlC-like cupins"/>
    <property type="match status" value="1"/>
</dbReference>
<protein>
    <submittedName>
        <fullName evidence="1">Cupin</fullName>
    </submittedName>
</protein>
<evidence type="ECO:0000313" key="1">
    <source>
        <dbReference type="EMBL" id="ORM74651.1"/>
    </source>
</evidence>
<dbReference type="AlphaFoldDB" id="A0A1X1DDT2"/>
<dbReference type="EMBL" id="MLFS01000005">
    <property type="protein sequence ID" value="ORM74651.1"/>
    <property type="molecule type" value="Genomic_DNA"/>
</dbReference>
<keyword evidence="2" id="KW-1185">Reference proteome</keyword>
<comment type="caution">
    <text evidence="1">The sequence shown here is derived from an EMBL/GenBank/DDBJ whole genome shotgun (WGS) entry which is preliminary data.</text>
</comment>
<dbReference type="STRING" id="1076551.HA48_02790"/>
<dbReference type="OrthoDB" id="287220at2"/>
<evidence type="ECO:0000313" key="2">
    <source>
        <dbReference type="Proteomes" id="UP000193104"/>
    </source>
</evidence>
<dbReference type="Proteomes" id="UP000193104">
    <property type="component" value="Unassembled WGS sequence"/>
</dbReference>
<dbReference type="RefSeq" id="WP_128599687.1">
    <property type="nucleotide sequence ID" value="NZ_MLFS01000005.1"/>
</dbReference>
<organism evidence="1 2">
    <name type="scientific">Pantoea wallisii</name>
    <dbReference type="NCBI Taxonomy" id="1076551"/>
    <lineage>
        <taxon>Bacteria</taxon>
        <taxon>Pseudomonadati</taxon>
        <taxon>Pseudomonadota</taxon>
        <taxon>Gammaproteobacteria</taxon>
        <taxon>Enterobacterales</taxon>
        <taxon>Erwiniaceae</taxon>
        <taxon>Pantoea</taxon>
    </lineage>
</organism>
<dbReference type="Gene3D" id="2.60.120.10">
    <property type="entry name" value="Jelly Rolls"/>
    <property type="match status" value="1"/>
</dbReference>